<gene>
    <name evidence="1" type="ORF">GCM10011390_44050</name>
</gene>
<comment type="caution">
    <text evidence="1">The sequence shown here is derived from an EMBL/GenBank/DDBJ whole genome shotgun (WGS) entry which is preliminary data.</text>
</comment>
<name>A0A917A0M6_9HYPH</name>
<dbReference type="Proteomes" id="UP000644699">
    <property type="component" value="Unassembled WGS sequence"/>
</dbReference>
<dbReference type="AlphaFoldDB" id="A0A917A0M6"/>
<sequence length="182" mass="19648">MIWTCESSKTDILPEPIEGSTAPAIVREPIKPNVAEQAAIAFETAARERDPLLHIVCGLRAIAEAALVGTLAFSPVFELRRLEAAIVSASDGTMGAARYVPAHAVALGFTAALCIIDDSVRRPEFRAPAELAAARIDHVLLLADELDAQFRRQCIERGGDLLRRHVTIQRAMAADVASLTRQ</sequence>
<organism evidence="1 2">
    <name type="scientific">Aureimonas endophytica</name>
    <dbReference type="NCBI Taxonomy" id="2027858"/>
    <lineage>
        <taxon>Bacteria</taxon>
        <taxon>Pseudomonadati</taxon>
        <taxon>Pseudomonadota</taxon>
        <taxon>Alphaproteobacteria</taxon>
        <taxon>Hyphomicrobiales</taxon>
        <taxon>Aurantimonadaceae</taxon>
        <taxon>Aureimonas</taxon>
    </lineage>
</organism>
<evidence type="ECO:0000313" key="1">
    <source>
        <dbReference type="EMBL" id="GGE19975.1"/>
    </source>
</evidence>
<protein>
    <submittedName>
        <fullName evidence="1">Uncharacterized protein</fullName>
    </submittedName>
</protein>
<evidence type="ECO:0000313" key="2">
    <source>
        <dbReference type="Proteomes" id="UP000644699"/>
    </source>
</evidence>
<dbReference type="EMBL" id="BMIQ01000009">
    <property type="protein sequence ID" value="GGE19975.1"/>
    <property type="molecule type" value="Genomic_DNA"/>
</dbReference>
<keyword evidence="2" id="KW-1185">Reference proteome</keyword>
<proteinExistence type="predicted"/>
<accession>A0A917A0M6</accession>
<reference evidence="1" key="1">
    <citation type="journal article" date="2014" name="Int. J. Syst. Evol. Microbiol.">
        <title>Complete genome sequence of Corynebacterium casei LMG S-19264T (=DSM 44701T), isolated from a smear-ripened cheese.</title>
        <authorList>
            <consortium name="US DOE Joint Genome Institute (JGI-PGF)"/>
            <person name="Walter F."/>
            <person name="Albersmeier A."/>
            <person name="Kalinowski J."/>
            <person name="Ruckert C."/>
        </authorList>
    </citation>
    <scope>NUCLEOTIDE SEQUENCE</scope>
    <source>
        <strain evidence="1">CGMCC 1.15367</strain>
    </source>
</reference>
<reference evidence="1" key="2">
    <citation type="submission" date="2020-09" db="EMBL/GenBank/DDBJ databases">
        <authorList>
            <person name="Sun Q."/>
            <person name="Zhou Y."/>
        </authorList>
    </citation>
    <scope>NUCLEOTIDE SEQUENCE</scope>
    <source>
        <strain evidence="1">CGMCC 1.15367</strain>
    </source>
</reference>